<evidence type="ECO:0008006" key="4">
    <source>
        <dbReference type="Google" id="ProtNLM"/>
    </source>
</evidence>
<dbReference type="Proteomes" id="UP000234254">
    <property type="component" value="Unassembled WGS sequence"/>
</dbReference>
<accession>A0A2I1CWR9</accession>
<organism evidence="2 3">
    <name type="scientific">Aspergillus campestris (strain IBT 28561)</name>
    <dbReference type="NCBI Taxonomy" id="1392248"/>
    <lineage>
        <taxon>Eukaryota</taxon>
        <taxon>Fungi</taxon>
        <taxon>Dikarya</taxon>
        <taxon>Ascomycota</taxon>
        <taxon>Pezizomycotina</taxon>
        <taxon>Eurotiomycetes</taxon>
        <taxon>Eurotiomycetidae</taxon>
        <taxon>Eurotiales</taxon>
        <taxon>Aspergillaceae</taxon>
        <taxon>Aspergillus</taxon>
        <taxon>Aspergillus subgen. Circumdati</taxon>
    </lineage>
</organism>
<feature type="compositionally biased region" description="Polar residues" evidence="1">
    <location>
        <begin position="148"/>
        <end position="162"/>
    </location>
</feature>
<dbReference type="EMBL" id="MSFM01000010">
    <property type="protein sequence ID" value="PKY02069.1"/>
    <property type="molecule type" value="Genomic_DNA"/>
</dbReference>
<feature type="compositionally biased region" description="Basic residues" evidence="1">
    <location>
        <begin position="126"/>
        <end position="135"/>
    </location>
</feature>
<proteinExistence type="predicted"/>
<dbReference type="VEuPathDB" id="FungiDB:P168DRAFT_40466"/>
<name>A0A2I1CWR9_ASPC2</name>
<keyword evidence="3" id="KW-1185">Reference proteome</keyword>
<dbReference type="OrthoDB" id="5403747at2759"/>
<dbReference type="AlphaFoldDB" id="A0A2I1CWR9"/>
<dbReference type="GeneID" id="36549460"/>
<protein>
    <recommendedName>
        <fullName evidence="4">Histone h1.3</fullName>
    </recommendedName>
</protein>
<evidence type="ECO:0000256" key="1">
    <source>
        <dbReference type="SAM" id="MobiDB-lite"/>
    </source>
</evidence>
<comment type="caution">
    <text evidence="2">The sequence shown here is derived from an EMBL/GenBank/DDBJ whole genome shotgun (WGS) entry which is preliminary data.</text>
</comment>
<evidence type="ECO:0000313" key="3">
    <source>
        <dbReference type="Proteomes" id="UP000234254"/>
    </source>
</evidence>
<feature type="compositionally biased region" description="Low complexity" evidence="1">
    <location>
        <begin position="73"/>
        <end position="97"/>
    </location>
</feature>
<feature type="region of interest" description="Disordered" evidence="1">
    <location>
        <begin position="65"/>
        <end position="191"/>
    </location>
</feature>
<dbReference type="RefSeq" id="XP_024690663.1">
    <property type="nucleotide sequence ID" value="XM_024841931.1"/>
</dbReference>
<gene>
    <name evidence="2" type="ORF">P168DRAFT_40466</name>
</gene>
<reference evidence="2" key="1">
    <citation type="submission" date="2016-12" db="EMBL/GenBank/DDBJ databases">
        <title>The genomes of Aspergillus section Nigri reveals drivers in fungal speciation.</title>
        <authorList>
            <consortium name="DOE Joint Genome Institute"/>
            <person name="Vesth T.C."/>
            <person name="Nybo J."/>
            <person name="Theobald S."/>
            <person name="Brandl J."/>
            <person name="Frisvad J.C."/>
            <person name="Nielsen K.F."/>
            <person name="Lyhne E.K."/>
            <person name="Kogle M.E."/>
            <person name="Kuo A."/>
            <person name="Riley R."/>
            <person name="Clum A."/>
            <person name="Nolan M."/>
            <person name="Lipzen A."/>
            <person name="Salamov A."/>
            <person name="Henrissat B."/>
            <person name="Wiebenga A."/>
            <person name="De vries R.P."/>
            <person name="Grigoriev I.V."/>
            <person name="Mortensen U.H."/>
            <person name="Andersen M.R."/>
            <person name="Baker S.E."/>
        </authorList>
    </citation>
    <scope>NUCLEOTIDE SEQUENCE</scope>
    <source>
        <strain evidence="2">IBT 28561</strain>
    </source>
</reference>
<evidence type="ECO:0000313" key="2">
    <source>
        <dbReference type="EMBL" id="PKY02069.1"/>
    </source>
</evidence>
<sequence length="239" mass="24927">MATKGKPEGLVGLSVAEAKVLLLGILCTDNTGKLDGDRLAAKGNYKNGASAKTMHRVARKALFERNLGEDEASPSATTADTTAPADGTAAPAPTPKKTPTKRRKKDVAAAETGLNGDTEDEIVTPKPKRQRKTPVKKAGASTPAPNIETGNSGVPPMTSNPHNKGIKVEDDTSALTSSHPALKLEDSDSTTTSELIVKGAMDDGDAIMTNAELDAELNHLGDDARVAIKMEDIEHGVDL</sequence>